<dbReference type="InterPro" id="IPR000683">
    <property type="entry name" value="Gfo/Idh/MocA-like_OxRdtase_N"/>
</dbReference>
<dbReference type="Proteomes" id="UP001272097">
    <property type="component" value="Unassembled WGS sequence"/>
</dbReference>
<organism evidence="3 4">
    <name type="scientific">Mesorhizobium australafricanum</name>
    <dbReference type="NCBI Taxonomy" id="3072311"/>
    <lineage>
        <taxon>Bacteria</taxon>
        <taxon>Pseudomonadati</taxon>
        <taxon>Pseudomonadota</taxon>
        <taxon>Alphaproteobacteria</taxon>
        <taxon>Hyphomicrobiales</taxon>
        <taxon>Phyllobacteriaceae</taxon>
        <taxon>Mesorhizobium</taxon>
    </lineage>
</organism>
<dbReference type="InterPro" id="IPR055170">
    <property type="entry name" value="GFO_IDH_MocA-like_dom"/>
</dbReference>
<dbReference type="SUPFAM" id="SSF55347">
    <property type="entry name" value="Glyceraldehyde-3-phosphate dehydrogenase-like, C-terminal domain"/>
    <property type="match status" value="1"/>
</dbReference>
<evidence type="ECO:0000259" key="1">
    <source>
        <dbReference type="Pfam" id="PF01408"/>
    </source>
</evidence>
<dbReference type="Pfam" id="PF22725">
    <property type="entry name" value="GFO_IDH_MocA_C3"/>
    <property type="match status" value="1"/>
</dbReference>
<dbReference type="InterPro" id="IPR036291">
    <property type="entry name" value="NAD(P)-bd_dom_sf"/>
</dbReference>
<evidence type="ECO:0000313" key="4">
    <source>
        <dbReference type="Proteomes" id="UP001272097"/>
    </source>
</evidence>
<dbReference type="Gene3D" id="3.30.360.10">
    <property type="entry name" value="Dihydrodipicolinate Reductase, domain 2"/>
    <property type="match status" value="1"/>
</dbReference>
<feature type="domain" description="GFO/IDH/MocA-like oxidoreductase" evidence="2">
    <location>
        <begin position="149"/>
        <end position="281"/>
    </location>
</feature>
<dbReference type="InterPro" id="IPR051317">
    <property type="entry name" value="Gfo/Idh/MocA_oxidoreduct"/>
</dbReference>
<dbReference type="Pfam" id="PF01408">
    <property type="entry name" value="GFO_IDH_MocA"/>
    <property type="match status" value="1"/>
</dbReference>
<evidence type="ECO:0000259" key="2">
    <source>
        <dbReference type="Pfam" id="PF22725"/>
    </source>
</evidence>
<accession>A0ABU4WVZ5</accession>
<protein>
    <submittedName>
        <fullName evidence="3">Gfo/Idh/MocA family oxidoreductase</fullName>
    </submittedName>
</protein>
<dbReference type="EMBL" id="JAVIIS010000013">
    <property type="protein sequence ID" value="MDX8440234.1"/>
    <property type="molecule type" value="Genomic_DNA"/>
</dbReference>
<dbReference type="Gene3D" id="3.40.50.720">
    <property type="entry name" value="NAD(P)-binding Rossmann-like Domain"/>
    <property type="match status" value="1"/>
</dbReference>
<proteinExistence type="predicted"/>
<sequence length="404" mass="43363">MSLNHTIERIGRRIRVGVIGGGEGAQIAPTHRVALRFDDHYELVSGVLSSNPERSREQGRRLGLQRTYATVDAMLEGEKKPDGIDVVAIMTPNDTHAALSAAALRAGYHVICDKPAANNAEEIRELVDAVASSSGLYCVTYNYTGYPMIRQARAMVAAGEIGTPHIVNVRYQQGNLGTRVEDSALNPQLHWRLDPTRGGANNLLLDVGTHAHNLATFVSGRQFTDVFCDTGPSLPGRTFDDTALVAGRLEGNVRASISATKAATGAPQVFDVEIFGDRGGLRWEQTNPNILTVMRAGRPTELWGRAASGLDDLTISSMHAPYGHPEGFREAFGNIYSDFADAVSLRIVGDQASIPRSFPGLVDGAESIEWVEACVASAAEGLWVKLEGAYRGKNISGGGTDVRP</sequence>
<feature type="domain" description="Gfo/Idh/MocA-like oxidoreductase N-terminal" evidence="1">
    <location>
        <begin position="14"/>
        <end position="140"/>
    </location>
</feature>
<dbReference type="SUPFAM" id="SSF51735">
    <property type="entry name" value="NAD(P)-binding Rossmann-fold domains"/>
    <property type="match status" value="1"/>
</dbReference>
<dbReference type="PANTHER" id="PTHR43708">
    <property type="entry name" value="CONSERVED EXPRESSED OXIDOREDUCTASE (EUROFUNG)"/>
    <property type="match status" value="1"/>
</dbReference>
<name>A0ABU4WVZ5_9HYPH</name>
<comment type="caution">
    <text evidence="3">The sequence shown here is derived from an EMBL/GenBank/DDBJ whole genome shotgun (WGS) entry which is preliminary data.</text>
</comment>
<dbReference type="RefSeq" id="WP_320214152.1">
    <property type="nucleotide sequence ID" value="NZ_JAVIIS010000013.1"/>
</dbReference>
<dbReference type="PANTHER" id="PTHR43708:SF3">
    <property type="entry name" value="OXIDOREDUCTASE"/>
    <property type="match status" value="1"/>
</dbReference>
<gene>
    <name evidence="3" type="ORF">RFM51_11580</name>
</gene>
<reference evidence="3 4" key="1">
    <citation type="submission" date="2023-08" db="EMBL/GenBank/DDBJ databases">
        <title>Implementing the SeqCode for naming new Mesorhizobium species isolated from Vachellia karroo root nodules.</title>
        <authorList>
            <person name="Van Lill M."/>
        </authorList>
    </citation>
    <scope>NUCLEOTIDE SEQUENCE [LARGE SCALE GENOMIC DNA]</scope>
    <source>
        <strain evidence="3 4">VK3E</strain>
    </source>
</reference>
<keyword evidence="4" id="KW-1185">Reference proteome</keyword>
<evidence type="ECO:0000313" key="3">
    <source>
        <dbReference type="EMBL" id="MDX8440234.1"/>
    </source>
</evidence>